<reference evidence="5" key="1">
    <citation type="submission" date="2016-10" db="EMBL/GenBank/DDBJ databases">
        <title>High microdiversification within the ubiquitous acI lineage of Actinobacteria.</title>
        <authorList>
            <person name="Neuenschwander S.M."/>
            <person name="Salcher M."/>
            <person name="Ghai R."/>
            <person name="Pernthaler J."/>
        </authorList>
    </citation>
    <scope>NUCLEOTIDE SEQUENCE [LARGE SCALE GENOMIC DNA]</scope>
</reference>
<dbReference type="PANTHER" id="PTHR34580">
    <property type="match status" value="1"/>
</dbReference>
<keyword evidence="5" id="KW-1185">Reference proteome</keyword>
<dbReference type="GO" id="GO:0000502">
    <property type="term" value="C:proteasome complex"/>
    <property type="evidence" value="ECO:0007669"/>
    <property type="project" value="UniProtKB-KW"/>
</dbReference>
<accession>A0A249JXV8</accession>
<organism evidence="4 5">
    <name type="scientific">Candidatus Nanopelagicus limnae</name>
    <dbReference type="NCBI Taxonomy" id="1884634"/>
    <lineage>
        <taxon>Bacteria</taxon>
        <taxon>Bacillati</taxon>
        <taxon>Actinomycetota</taxon>
        <taxon>Actinomycetes</taxon>
        <taxon>Candidatus Nanopelagicales</taxon>
        <taxon>Candidatus Nanopelagicaceae</taxon>
        <taxon>Candidatus Nanopelagicus</taxon>
    </lineage>
</organism>
<feature type="domain" description="PafC HTH" evidence="2">
    <location>
        <begin position="10"/>
        <end position="120"/>
    </location>
</feature>
<sequence length="306" mass="34650">MSDTAAVRALRTMDLIPYILEHPGISISQLAKVFNVTEQEIEKDLQLAFLCGLPGYTPYELIDLTYEDGVVSIIDPQVLNKPRNFSSNERVVIALGLEILREINQANSDNLSKIDNLSKKFLNKKEEDAVIIVEQSLSFLYLNVINQAISENRIIKFDYQSISKDVLSSRKVSPHKLYLQNGNLYLSGYDHQAHSDRVFKADQIVDCTIGDRDHPEKTTSPQQEETVELIIDRENINFVERNSTIIVDQEIINGQLHVKLRVSNFDWLKRAILSNAPSIKVISPEFLASEVQQMASDLISAYSEQG</sequence>
<evidence type="ECO:0000259" key="3">
    <source>
        <dbReference type="Pfam" id="PF25583"/>
    </source>
</evidence>
<dbReference type="InterPro" id="IPR028349">
    <property type="entry name" value="PafC-like"/>
</dbReference>
<dbReference type="OrthoDB" id="3268930at2"/>
<dbReference type="Pfam" id="PF19187">
    <property type="entry name" value="HTH_PafC"/>
    <property type="match status" value="1"/>
</dbReference>
<evidence type="ECO:0000259" key="2">
    <source>
        <dbReference type="Pfam" id="PF19187"/>
    </source>
</evidence>
<name>A0A249JXV8_9ACTN</name>
<evidence type="ECO:0000313" key="5">
    <source>
        <dbReference type="Proteomes" id="UP000217153"/>
    </source>
</evidence>
<proteinExistence type="predicted"/>
<dbReference type="Proteomes" id="UP000217153">
    <property type="component" value="Chromosome"/>
</dbReference>
<protein>
    <submittedName>
        <fullName evidence="4">Proteasome accessory factor C</fullName>
    </submittedName>
</protein>
<dbReference type="PIRSF" id="PIRSF016838">
    <property type="entry name" value="PafC"/>
    <property type="match status" value="1"/>
</dbReference>
<dbReference type="PANTHER" id="PTHR34580:SF1">
    <property type="entry name" value="PROTEIN PAFC"/>
    <property type="match status" value="1"/>
</dbReference>
<dbReference type="Pfam" id="PF13280">
    <property type="entry name" value="WYL"/>
    <property type="match status" value="1"/>
</dbReference>
<feature type="domain" description="WYL" evidence="1">
    <location>
        <begin position="141"/>
        <end position="208"/>
    </location>
</feature>
<dbReference type="AlphaFoldDB" id="A0A249JXV8"/>
<dbReference type="PROSITE" id="PS52050">
    <property type="entry name" value="WYL"/>
    <property type="match status" value="1"/>
</dbReference>
<dbReference type="InterPro" id="IPR043839">
    <property type="entry name" value="PafC_HTH"/>
</dbReference>
<feature type="domain" description="WCX" evidence="3">
    <location>
        <begin position="225"/>
        <end position="298"/>
    </location>
</feature>
<gene>
    <name evidence="4" type="ORF">B1s21122_03315</name>
</gene>
<dbReference type="InterPro" id="IPR057727">
    <property type="entry name" value="WCX_dom"/>
</dbReference>
<dbReference type="RefSeq" id="WP_095680678.1">
    <property type="nucleotide sequence ID" value="NZ_CP016768.2"/>
</dbReference>
<dbReference type="Pfam" id="PF25583">
    <property type="entry name" value="WCX"/>
    <property type="match status" value="1"/>
</dbReference>
<dbReference type="InterPro" id="IPR026881">
    <property type="entry name" value="WYL_dom"/>
</dbReference>
<dbReference type="EMBL" id="CP016768">
    <property type="protein sequence ID" value="ASY09373.1"/>
    <property type="molecule type" value="Genomic_DNA"/>
</dbReference>
<dbReference type="KEGG" id="abam:B1s21122_03315"/>
<evidence type="ECO:0000259" key="1">
    <source>
        <dbReference type="Pfam" id="PF13280"/>
    </source>
</evidence>
<evidence type="ECO:0000313" key="4">
    <source>
        <dbReference type="EMBL" id="ASY09373.1"/>
    </source>
</evidence>
<keyword evidence="4" id="KW-0647">Proteasome</keyword>
<dbReference type="InterPro" id="IPR051534">
    <property type="entry name" value="CBASS_pafABC_assoc_protein"/>
</dbReference>